<dbReference type="EMBL" id="ADAD01000147">
    <property type="protein sequence ID" value="EEY34597.1"/>
    <property type="molecule type" value="Genomic_DNA"/>
</dbReference>
<reference evidence="1 2" key="1">
    <citation type="submission" date="2009-10" db="EMBL/GenBank/DDBJ databases">
        <authorList>
            <person name="Harkins D.M."/>
            <person name="Madupu R."/>
            <person name="Durkin A.S."/>
            <person name="Torralba M."/>
            <person name="Methe B."/>
            <person name="Sutton G.G."/>
            <person name="Strausberg R.L."/>
            <person name="Nelson K.E."/>
        </authorList>
    </citation>
    <scope>NUCLEOTIDE SEQUENCE [LARGE SCALE GENOMIC DNA]</scope>
    <source>
        <strain evidence="1 2">F0264</strain>
    </source>
</reference>
<gene>
    <name evidence="1" type="ORF">HMPREF0554_0161</name>
</gene>
<comment type="caution">
    <text evidence="1">The sequence shown here is derived from an EMBL/GenBank/DDBJ whole genome shotgun (WGS) entry which is preliminary data.</text>
</comment>
<sequence>MGKYYLTSEKRFLVKIVKDIAWEYNFITKKWNENFYWWDKIFVDSYTDFEEITEEQAQKIIKGERYAVN</sequence>
<protein>
    <submittedName>
        <fullName evidence="1">Uncharacterized protein</fullName>
    </submittedName>
</protein>
<evidence type="ECO:0000313" key="2">
    <source>
        <dbReference type="Proteomes" id="UP000004226"/>
    </source>
</evidence>
<proteinExistence type="predicted"/>
<name>D0GMR8_9FUSO</name>
<dbReference type="AlphaFoldDB" id="D0GMR8"/>
<dbReference type="Proteomes" id="UP000004226">
    <property type="component" value="Unassembled WGS sequence"/>
</dbReference>
<organism evidence="1 2">
    <name type="scientific">Pseudoleptotrichia goodfellowii F0264</name>
    <dbReference type="NCBI Taxonomy" id="596323"/>
    <lineage>
        <taxon>Bacteria</taxon>
        <taxon>Fusobacteriati</taxon>
        <taxon>Fusobacteriota</taxon>
        <taxon>Fusobacteriia</taxon>
        <taxon>Fusobacteriales</taxon>
        <taxon>Leptotrichiaceae</taxon>
        <taxon>Pseudoleptotrichia</taxon>
    </lineage>
</organism>
<keyword evidence="2" id="KW-1185">Reference proteome</keyword>
<accession>D0GMR8</accession>
<dbReference type="RefSeq" id="WP_006807774.1">
    <property type="nucleotide sequence ID" value="NZ_ADAD01000147.1"/>
</dbReference>
<evidence type="ECO:0000313" key="1">
    <source>
        <dbReference type="EMBL" id="EEY34597.1"/>
    </source>
</evidence>